<feature type="transmembrane region" description="Helical" evidence="1">
    <location>
        <begin position="180"/>
        <end position="198"/>
    </location>
</feature>
<feature type="transmembrane region" description="Helical" evidence="1">
    <location>
        <begin position="154"/>
        <end position="174"/>
    </location>
</feature>
<organism evidence="2 3">
    <name type="scientific">Fusibacter paucivorans</name>
    <dbReference type="NCBI Taxonomy" id="76009"/>
    <lineage>
        <taxon>Bacteria</taxon>
        <taxon>Bacillati</taxon>
        <taxon>Bacillota</taxon>
        <taxon>Clostridia</taxon>
        <taxon>Eubacteriales</taxon>
        <taxon>Eubacteriales Family XII. Incertae Sedis</taxon>
        <taxon>Fusibacter</taxon>
    </lineage>
</organism>
<name>A0ABS5PPE1_9FIRM</name>
<reference evidence="2 3" key="1">
    <citation type="submission" date="2021-05" db="EMBL/GenBank/DDBJ databases">
        <title>Fusibacter ferrireducens sp. nov., an anaerobic, sulfur- and Fe-reducing bacterium isolated from the mangrove sediment.</title>
        <authorList>
            <person name="Qiu D."/>
        </authorList>
    </citation>
    <scope>NUCLEOTIDE SEQUENCE [LARGE SCALE GENOMIC DNA]</scope>
    <source>
        <strain evidence="2 3">DSM 12116</strain>
    </source>
</reference>
<dbReference type="InterPro" id="IPR008875">
    <property type="entry name" value="TraX"/>
</dbReference>
<evidence type="ECO:0008006" key="4">
    <source>
        <dbReference type="Google" id="ProtNLM"/>
    </source>
</evidence>
<evidence type="ECO:0000313" key="2">
    <source>
        <dbReference type="EMBL" id="MBS7527035.1"/>
    </source>
</evidence>
<keyword evidence="1" id="KW-1133">Transmembrane helix</keyword>
<accession>A0ABS5PPE1</accession>
<sequence>MPSSFSLSGNQLKLIAIFAMVIDHIGAVFFPSVALYRIIGRLTMPIMAYFIAEGYHYTKDVKKYMLRLLFFGLLTMWPYNAYFGYGPFNIMFSLLAGLIAIVLTDRATTSLTRILALLVPMLIATYLQFDGQFIVVLLIFGFHKHRNHFRMASLNMLLVYIVIEAMTLMAAGTPGGPQGFHLWVQLFALLTLPLLSRYNGKQGPPALPRYLFYAFYPVHITILFIIHQYLL</sequence>
<dbReference type="Pfam" id="PF05857">
    <property type="entry name" value="TraX"/>
    <property type="match status" value="1"/>
</dbReference>
<feature type="transmembrane region" description="Helical" evidence="1">
    <location>
        <begin position="114"/>
        <end position="142"/>
    </location>
</feature>
<feature type="transmembrane region" description="Helical" evidence="1">
    <location>
        <begin position="79"/>
        <end position="102"/>
    </location>
</feature>
<dbReference type="Proteomes" id="UP000746471">
    <property type="component" value="Unassembled WGS sequence"/>
</dbReference>
<comment type="caution">
    <text evidence="2">The sequence shown here is derived from an EMBL/GenBank/DDBJ whole genome shotgun (WGS) entry which is preliminary data.</text>
</comment>
<keyword evidence="3" id="KW-1185">Reference proteome</keyword>
<evidence type="ECO:0000313" key="3">
    <source>
        <dbReference type="Proteomes" id="UP000746471"/>
    </source>
</evidence>
<dbReference type="EMBL" id="JAHBCL010000015">
    <property type="protein sequence ID" value="MBS7527035.1"/>
    <property type="molecule type" value="Genomic_DNA"/>
</dbReference>
<keyword evidence="1" id="KW-0812">Transmembrane</keyword>
<proteinExistence type="predicted"/>
<feature type="transmembrane region" description="Helical" evidence="1">
    <location>
        <begin position="12"/>
        <end position="32"/>
    </location>
</feature>
<dbReference type="RefSeq" id="WP_213236896.1">
    <property type="nucleotide sequence ID" value="NZ_JAHBCL010000015.1"/>
</dbReference>
<feature type="transmembrane region" description="Helical" evidence="1">
    <location>
        <begin position="210"/>
        <end position="230"/>
    </location>
</feature>
<gene>
    <name evidence="2" type="ORF">KHM83_10115</name>
</gene>
<evidence type="ECO:0000256" key="1">
    <source>
        <dbReference type="SAM" id="Phobius"/>
    </source>
</evidence>
<keyword evidence="1" id="KW-0472">Membrane</keyword>
<protein>
    <recommendedName>
        <fullName evidence="4">TraX protein</fullName>
    </recommendedName>
</protein>